<dbReference type="EMBL" id="GBRA01000007">
    <property type="protein sequence ID" value="JAC94787.1"/>
    <property type="molecule type" value="Transcribed_RNA"/>
</dbReference>
<reference evidence="2" key="1">
    <citation type="journal article" date="2014" name="Toxicon">
        <title>A bioinformatics survey for conotoxin-like sequences in three turrid snail venom duct transcriptomes.</title>
        <authorList>
            <person name="Gonzales D.T."/>
            <person name="Saloma C.P."/>
        </authorList>
    </citation>
    <scope>NUCLEOTIDE SEQUENCE</scope>
    <source>
        <tissue evidence="2">Venom duct</tissue>
    </source>
</reference>
<reference evidence="2" key="2">
    <citation type="submission" date="2014-09" db="EMBL/GenBank/DDBJ databases">
        <authorList>
            <person name="Gonzales D.T.T."/>
            <person name="Saloma C.P."/>
        </authorList>
    </citation>
    <scope>NUCLEOTIDE SEQUENCE</scope>
    <source>
        <tissue evidence="2">Venom duct</tissue>
    </source>
</reference>
<organism evidence="2">
    <name type="scientific">Gemmula speciosa</name>
    <name type="common">Splendid gem-turris</name>
    <name type="synonym">Pleurotoma speciosa</name>
    <dbReference type="NCBI Taxonomy" id="439592"/>
    <lineage>
        <taxon>Eukaryota</taxon>
        <taxon>Metazoa</taxon>
        <taxon>Spiralia</taxon>
        <taxon>Lophotrochozoa</taxon>
        <taxon>Mollusca</taxon>
        <taxon>Gastropoda</taxon>
        <taxon>Caenogastropoda</taxon>
        <taxon>Neogastropoda</taxon>
        <taxon>Conoidea</taxon>
        <taxon>Turridae</taxon>
        <taxon>Gemmula</taxon>
    </lineage>
</organism>
<evidence type="ECO:0000256" key="1">
    <source>
        <dbReference type="SAM" id="SignalP"/>
    </source>
</evidence>
<name>A0A098LWD2_GEMSP</name>
<accession>A0A098LWD2</accession>
<keyword evidence="1" id="KW-0732">Signal</keyword>
<sequence>MRLQLILTITLLLTSFMGYRDAAVIQGKTERSAMKMRKLLQILHKNSCGCNDDDSDGDDCCFGTCLDNACWPVNKRSSAI</sequence>
<feature type="chain" id="PRO_5001937379" evidence="1">
    <location>
        <begin position="23"/>
        <end position="80"/>
    </location>
</feature>
<feature type="signal peptide" evidence="1">
    <location>
        <begin position="1"/>
        <end position="22"/>
    </location>
</feature>
<dbReference type="AlphaFoldDB" id="A0A098LWD2"/>
<protein>
    <submittedName>
        <fullName evidence="2">Gsp_07 putative toxin</fullName>
    </submittedName>
</protein>
<evidence type="ECO:0000313" key="2">
    <source>
        <dbReference type="EMBL" id="JAC94787.1"/>
    </source>
</evidence>
<proteinExistence type="predicted"/>